<dbReference type="GO" id="GO:0005737">
    <property type="term" value="C:cytoplasm"/>
    <property type="evidence" value="ECO:0007669"/>
    <property type="project" value="TreeGrafter"/>
</dbReference>
<dbReference type="PANTHER" id="PTHR43595">
    <property type="entry name" value="37S RIBOSOMAL PROTEIN S26, MITOCHONDRIAL"/>
    <property type="match status" value="1"/>
</dbReference>
<proteinExistence type="predicted"/>
<name>A0AAJ5YNB2_9BASI</name>
<dbReference type="EMBL" id="CP119943">
    <property type="protein sequence ID" value="WFC97444.1"/>
    <property type="molecule type" value="Genomic_DNA"/>
</dbReference>
<protein>
    <submittedName>
        <fullName evidence="4">Superoxide dismutase</fullName>
        <ecNumber evidence="4">1.15.1.1</ecNumber>
    </submittedName>
</protein>
<dbReference type="SUPFAM" id="SSF46609">
    <property type="entry name" value="Fe,Mn superoxide dismutase (SOD), N-terminal domain"/>
    <property type="match status" value="1"/>
</dbReference>
<dbReference type="EC" id="1.15.1.1" evidence="4"/>
<dbReference type="PANTHER" id="PTHR43595:SF2">
    <property type="entry name" value="SMALL RIBOSOMAL SUBUNIT PROTEIN MS42"/>
    <property type="match status" value="1"/>
</dbReference>
<feature type="compositionally biased region" description="Basic and acidic residues" evidence="2">
    <location>
        <begin position="223"/>
        <end position="234"/>
    </location>
</feature>
<sequence length="303" mass="33830">MMHHLWTSPMRVASRMPFRRQLHQLPPIASEVEQGCSPFLSKRTTNLLWTQWQAGLLQRLNEETKGTTLASESVVDTVIATARDRSQVLAFNYASLALNNSFFLHGLLPKDKQPNPEYPQPSTHTGTIPTFYGKTLASAIADQYGSLPQLKLAFASAAMGSVNNGFVWLVKDEHGRLGIIPTYGAGTILVQQRRQTGPRDLTAGIQDGRMSAESSTEPQNHSDSSKDSTKDAAPRHSTRFDSLAQSSATGAIGNHIYPLFCVSMFEHAWLGDYGFWGKERYLTNFFDCIHWERAEQLWGEDRV</sequence>
<dbReference type="InterPro" id="IPR036314">
    <property type="entry name" value="SOD_C_sf"/>
</dbReference>
<feature type="domain" description="Manganese/iron superoxide dismutase C-terminal" evidence="3">
    <location>
        <begin position="252"/>
        <end position="296"/>
    </location>
</feature>
<evidence type="ECO:0000256" key="2">
    <source>
        <dbReference type="SAM" id="MobiDB-lite"/>
    </source>
</evidence>
<gene>
    <name evidence="4" type="ORF">MYAM1_000157</name>
</gene>
<dbReference type="InterPro" id="IPR019832">
    <property type="entry name" value="Mn/Fe_SOD_C"/>
</dbReference>
<organism evidence="4 5">
    <name type="scientific">Malassezia yamatoensis</name>
    <dbReference type="NCBI Taxonomy" id="253288"/>
    <lineage>
        <taxon>Eukaryota</taxon>
        <taxon>Fungi</taxon>
        <taxon>Dikarya</taxon>
        <taxon>Basidiomycota</taxon>
        <taxon>Ustilaginomycotina</taxon>
        <taxon>Malasseziomycetes</taxon>
        <taxon>Malasseziales</taxon>
        <taxon>Malasseziaceae</taxon>
        <taxon>Malassezia</taxon>
    </lineage>
</organism>
<dbReference type="Gene3D" id="3.55.40.20">
    <property type="entry name" value="Iron/manganese superoxide dismutase, C-terminal domain"/>
    <property type="match status" value="1"/>
</dbReference>
<feature type="compositionally biased region" description="Polar residues" evidence="2">
    <location>
        <begin position="212"/>
        <end position="221"/>
    </location>
</feature>
<keyword evidence="5" id="KW-1185">Reference proteome</keyword>
<dbReference type="Pfam" id="PF02777">
    <property type="entry name" value="Sod_Fe_C"/>
    <property type="match status" value="2"/>
</dbReference>
<dbReference type="GO" id="GO:0004784">
    <property type="term" value="F:superoxide dismutase activity"/>
    <property type="evidence" value="ECO:0007669"/>
    <property type="project" value="UniProtKB-EC"/>
</dbReference>
<reference evidence="4 5" key="1">
    <citation type="submission" date="2023-03" db="EMBL/GenBank/DDBJ databases">
        <title>Mating type loci evolution in Malassezia.</title>
        <authorList>
            <person name="Coelho M.A."/>
        </authorList>
    </citation>
    <scope>NUCLEOTIDE SEQUENCE [LARGE SCALE GENOMIC DNA]</scope>
    <source>
        <strain evidence="4 5">CBS 9725</strain>
    </source>
</reference>
<dbReference type="Proteomes" id="UP001219567">
    <property type="component" value="Chromosome 1"/>
</dbReference>
<evidence type="ECO:0000313" key="5">
    <source>
        <dbReference type="Proteomes" id="UP001219567"/>
    </source>
</evidence>
<evidence type="ECO:0000313" key="4">
    <source>
        <dbReference type="EMBL" id="WFC97444.1"/>
    </source>
</evidence>
<feature type="domain" description="Manganese/iron superoxide dismutase C-terminal" evidence="3">
    <location>
        <begin position="134"/>
        <end position="192"/>
    </location>
</feature>
<accession>A0AAJ5YNB2</accession>
<keyword evidence="4" id="KW-0560">Oxidoreductase</keyword>
<dbReference type="SUPFAM" id="SSF54719">
    <property type="entry name" value="Fe,Mn superoxide dismutase (SOD), C-terminal domain"/>
    <property type="match status" value="1"/>
</dbReference>
<feature type="region of interest" description="Disordered" evidence="2">
    <location>
        <begin position="194"/>
        <end position="242"/>
    </location>
</feature>
<dbReference type="AlphaFoldDB" id="A0AAJ5YNB2"/>
<dbReference type="GO" id="GO:0046872">
    <property type="term" value="F:metal ion binding"/>
    <property type="evidence" value="ECO:0007669"/>
    <property type="project" value="InterPro"/>
</dbReference>
<evidence type="ECO:0000259" key="3">
    <source>
        <dbReference type="Pfam" id="PF02777"/>
    </source>
</evidence>
<dbReference type="InterPro" id="IPR036324">
    <property type="entry name" value="Mn/Fe_SOD_N_sf"/>
</dbReference>
<evidence type="ECO:0000256" key="1">
    <source>
        <dbReference type="ARBA" id="ARBA00037226"/>
    </source>
</evidence>
<comment type="function">
    <text evidence="1">Component of the mitochondrial ribosome (mitoribosome), a dedicated translation machinery responsible for the synthesis of mitochondrial genome-encoded proteins, including at least some of the essential transmembrane subunits of the mitochondrial respiratory chain. The mitoribosomes are attached to the mitochondrial inner membrane and translation products are cotranslationally integrated into the membrane.</text>
</comment>